<dbReference type="InterPro" id="IPR013099">
    <property type="entry name" value="K_chnl_dom"/>
</dbReference>
<dbReference type="Proteomes" id="UP001329430">
    <property type="component" value="Chromosome 4"/>
</dbReference>
<feature type="domain" description="Potassium channel" evidence="11">
    <location>
        <begin position="349"/>
        <end position="422"/>
    </location>
</feature>
<comment type="subcellular location">
    <subcellularLocation>
        <location evidence="1">Membrane</location>
        <topology evidence="1">Multi-pass membrane protein</topology>
    </subcellularLocation>
</comment>
<evidence type="ECO:0000256" key="8">
    <source>
        <dbReference type="RuleBase" id="RU003857"/>
    </source>
</evidence>
<evidence type="ECO:0000313" key="13">
    <source>
        <dbReference type="Proteomes" id="UP001329430"/>
    </source>
</evidence>
<dbReference type="GO" id="GO:0030322">
    <property type="term" value="P:stabilization of membrane potential"/>
    <property type="evidence" value="ECO:0007669"/>
    <property type="project" value="TreeGrafter"/>
</dbReference>
<evidence type="ECO:0000256" key="5">
    <source>
        <dbReference type="ARBA" id="ARBA00023065"/>
    </source>
</evidence>
<feature type="transmembrane region" description="Helical" evidence="10">
    <location>
        <begin position="370"/>
        <end position="390"/>
    </location>
</feature>
<dbReference type="GO" id="GO:0005886">
    <property type="term" value="C:plasma membrane"/>
    <property type="evidence" value="ECO:0007669"/>
    <property type="project" value="TreeGrafter"/>
</dbReference>
<proteinExistence type="inferred from homology"/>
<keyword evidence="7 8" id="KW-0407">Ion channel</keyword>
<dbReference type="PRINTS" id="PR01333">
    <property type="entry name" value="2POREKCHANEL"/>
</dbReference>
<keyword evidence="5 8" id="KW-0406">Ion transport</keyword>
<comment type="caution">
    <text evidence="12">The sequence shown here is derived from an EMBL/GenBank/DDBJ whole genome shotgun (WGS) entry which is preliminary data.</text>
</comment>
<feature type="transmembrane region" description="Helical" evidence="10">
    <location>
        <begin position="397"/>
        <end position="418"/>
    </location>
</feature>
<dbReference type="SUPFAM" id="SSF81324">
    <property type="entry name" value="Voltage-gated potassium channels"/>
    <property type="match status" value="2"/>
</dbReference>
<evidence type="ECO:0000256" key="4">
    <source>
        <dbReference type="ARBA" id="ARBA00022989"/>
    </source>
</evidence>
<dbReference type="GO" id="GO:0015271">
    <property type="term" value="F:outward rectifier potassium channel activity"/>
    <property type="evidence" value="ECO:0007669"/>
    <property type="project" value="TreeGrafter"/>
</dbReference>
<reference evidence="12 13" key="1">
    <citation type="journal article" date="2024" name="Insects">
        <title>An Improved Chromosome-Level Genome Assembly of the Firefly Pyrocoelia pectoralis.</title>
        <authorList>
            <person name="Fu X."/>
            <person name="Meyer-Rochow V.B."/>
            <person name="Ballantyne L."/>
            <person name="Zhu X."/>
        </authorList>
    </citation>
    <scope>NUCLEOTIDE SEQUENCE [LARGE SCALE GENOMIC DNA]</scope>
    <source>
        <strain evidence="12">XCY_ONT2</strain>
    </source>
</reference>
<sequence length="485" mass="55690">METSEISDLPPPLPPRMPINQISLILPNHNNFKQEAEYTTNKPETKRSKPIMSKKRAYRYTRKQLAVVKGGIKGIAQTGLSFGEKFTYGLYNKFSEWSHRWFTHCFLTFILILYTVGGALMFVAIEGSKEKVKEEFLSEDKAMVNLKIGRHEFMRDLKNYSKILLDKADEEWDLKVIKKLQDYETFIVDVYQNFTIFTSSRNDPISWTFFNAIVFCGTLYTTIGYGHMFPTTTIGMAVTIVYALIGIPLFLITLTDFGKLFTRAIKFLWTFVRRLYYTGSCRKVRKKAHIAEIIQGAQAVYGVALVGKRAIFSGNNDPENSKSKLNNEKEPKTFEIDDEFNLPISVAIIILVVYIFLGAIMYWIWERWDFFTAFYFVFISLSTIGFGDYVPKDPFCMIMSIAYLVFGLALMSMCINVVQLKLTETFSQASAKLRATMEKNRDQCDDVEPEIPCSLIEDPDVQESLDTDEDGEEDNLRDTNATSEN</sequence>
<keyword evidence="6 10" id="KW-0472">Membrane</keyword>
<keyword evidence="3 8" id="KW-0812">Transmembrane</keyword>
<evidence type="ECO:0000259" key="11">
    <source>
        <dbReference type="Pfam" id="PF07885"/>
    </source>
</evidence>
<feature type="transmembrane region" description="Helical" evidence="10">
    <location>
        <begin position="101"/>
        <end position="125"/>
    </location>
</feature>
<feature type="domain" description="Potassium channel" evidence="11">
    <location>
        <begin position="195"/>
        <end position="262"/>
    </location>
</feature>
<dbReference type="Pfam" id="PF07885">
    <property type="entry name" value="Ion_trans_2"/>
    <property type="match status" value="2"/>
</dbReference>
<evidence type="ECO:0000256" key="7">
    <source>
        <dbReference type="ARBA" id="ARBA00023303"/>
    </source>
</evidence>
<dbReference type="PANTHER" id="PTHR11003">
    <property type="entry name" value="POTASSIUM CHANNEL, SUBFAMILY K"/>
    <property type="match status" value="1"/>
</dbReference>
<accession>A0AAN7VJM7</accession>
<feature type="transmembrane region" description="Helical" evidence="10">
    <location>
        <begin position="342"/>
        <end position="364"/>
    </location>
</feature>
<evidence type="ECO:0000256" key="2">
    <source>
        <dbReference type="ARBA" id="ARBA00022448"/>
    </source>
</evidence>
<evidence type="ECO:0000256" key="3">
    <source>
        <dbReference type="ARBA" id="ARBA00022692"/>
    </source>
</evidence>
<dbReference type="AlphaFoldDB" id="A0AAN7VJM7"/>
<keyword evidence="4 10" id="KW-1133">Transmembrane helix</keyword>
<dbReference type="GO" id="GO:0022841">
    <property type="term" value="F:potassium ion leak channel activity"/>
    <property type="evidence" value="ECO:0007669"/>
    <property type="project" value="TreeGrafter"/>
</dbReference>
<evidence type="ECO:0000313" key="12">
    <source>
        <dbReference type="EMBL" id="KAK5645044.1"/>
    </source>
</evidence>
<feature type="region of interest" description="Disordered" evidence="9">
    <location>
        <begin position="440"/>
        <end position="485"/>
    </location>
</feature>
<evidence type="ECO:0000256" key="1">
    <source>
        <dbReference type="ARBA" id="ARBA00004141"/>
    </source>
</evidence>
<feature type="compositionally biased region" description="Acidic residues" evidence="9">
    <location>
        <begin position="457"/>
        <end position="475"/>
    </location>
</feature>
<dbReference type="PANTHER" id="PTHR11003:SF335">
    <property type="entry name" value="POTASSIUM CHANNEL DOMAIN-CONTAINING PROTEIN"/>
    <property type="match status" value="1"/>
</dbReference>
<evidence type="ECO:0000256" key="9">
    <source>
        <dbReference type="SAM" id="MobiDB-lite"/>
    </source>
</evidence>
<name>A0AAN7VJM7_9COLE</name>
<keyword evidence="2 8" id="KW-0813">Transport</keyword>
<protein>
    <recommendedName>
        <fullName evidence="11">Potassium channel domain-containing protein</fullName>
    </recommendedName>
</protein>
<dbReference type="InterPro" id="IPR003280">
    <property type="entry name" value="2pore_dom_K_chnl"/>
</dbReference>
<feature type="transmembrane region" description="Helical" evidence="10">
    <location>
        <begin position="209"/>
        <end position="228"/>
    </location>
</feature>
<evidence type="ECO:0000256" key="10">
    <source>
        <dbReference type="SAM" id="Phobius"/>
    </source>
</evidence>
<organism evidence="12 13">
    <name type="scientific">Pyrocoelia pectoralis</name>
    <dbReference type="NCBI Taxonomy" id="417401"/>
    <lineage>
        <taxon>Eukaryota</taxon>
        <taxon>Metazoa</taxon>
        <taxon>Ecdysozoa</taxon>
        <taxon>Arthropoda</taxon>
        <taxon>Hexapoda</taxon>
        <taxon>Insecta</taxon>
        <taxon>Pterygota</taxon>
        <taxon>Neoptera</taxon>
        <taxon>Endopterygota</taxon>
        <taxon>Coleoptera</taxon>
        <taxon>Polyphaga</taxon>
        <taxon>Elateriformia</taxon>
        <taxon>Elateroidea</taxon>
        <taxon>Lampyridae</taxon>
        <taxon>Lampyrinae</taxon>
        <taxon>Pyrocoelia</taxon>
    </lineage>
</organism>
<keyword evidence="13" id="KW-1185">Reference proteome</keyword>
<dbReference type="Gene3D" id="1.10.287.70">
    <property type="match status" value="1"/>
</dbReference>
<evidence type="ECO:0000256" key="6">
    <source>
        <dbReference type="ARBA" id="ARBA00023136"/>
    </source>
</evidence>
<comment type="similarity">
    <text evidence="8">Belongs to the two pore domain potassium channel (TC 1.A.1.8) family.</text>
</comment>
<dbReference type="EMBL" id="JAVRBK010000004">
    <property type="protein sequence ID" value="KAK5645044.1"/>
    <property type="molecule type" value="Genomic_DNA"/>
</dbReference>
<gene>
    <name evidence="12" type="ORF">RI129_006344</name>
</gene>
<feature type="transmembrane region" description="Helical" evidence="10">
    <location>
        <begin position="234"/>
        <end position="254"/>
    </location>
</feature>